<protein>
    <submittedName>
        <fullName evidence="1">Uncharacterized protein</fullName>
    </submittedName>
</protein>
<dbReference type="Proteomes" id="UP000198211">
    <property type="component" value="Unassembled WGS sequence"/>
</dbReference>
<evidence type="ECO:0000313" key="1">
    <source>
        <dbReference type="EMBL" id="OWZ19132.1"/>
    </source>
</evidence>
<dbReference type="EMBL" id="NBNE01000483">
    <property type="protein sequence ID" value="OWZ19132.1"/>
    <property type="molecule type" value="Genomic_DNA"/>
</dbReference>
<comment type="caution">
    <text evidence="1">The sequence shown here is derived from an EMBL/GenBank/DDBJ whole genome shotgun (WGS) entry which is preliminary data.</text>
</comment>
<evidence type="ECO:0000313" key="2">
    <source>
        <dbReference type="Proteomes" id="UP000198211"/>
    </source>
</evidence>
<sequence>MRAVLNASRAPSIEEADTLLLYKNVHLPVEEDDEFEETTMSSVTKGGSIKDELLHETQKLNMLLLQQQ</sequence>
<accession>A0A225WND1</accession>
<name>A0A225WND1_9STRA</name>
<gene>
    <name evidence="1" type="ORF">PHMEG_0006653</name>
</gene>
<dbReference type="AlphaFoldDB" id="A0A225WND1"/>
<proteinExistence type="predicted"/>
<reference evidence="2" key="1">
    <citation type="submission" date="2017-03" db="EMBL/GenBank/DDBJ databases">
        <title>Phytopthora megakarya and P. palmivora, two closely related causual agents of cacao black pod achieved similar genome size and gene model numbers by different mechanisms.</title>
        <authorList>
            <person name="Ali S."/>
            <person name="Shao J."/>
            <person name="Larry D.J."/>
            <person name="Kronmiller B."/>
            <person name="Shen D."/>
            <person name="Strem M.D."/>
            <person name="Melnick R.L."/>
            <person name="Guiltinan M.J."/>
            <person name="Tyler B.M."/>
            <person name="Meinhardt L.W."/>
            <person name="Bailey B.A."/>
        </authorList>
    </citation>
    <scope>NUCLEOTIDE SEQUENCE [LARGE SCALE GENOMIC DNA]</scope>
    <source>
        <strain evidence="2">zdho120</strain>
    </source>
</reference>
<keyword evidence="2" id="KW-1185">Reference proteome</keyword>
<organism evidence="1 2">
    <name type="scientific">Phytophthora megakarya</name>
    <dbReference type="NCBI Taxonomy" id="4795"/>
    <lineage>
        <taxon>Eukaryota</taxon>
        <taxon>Sar</taxon>
        <taxon>Stramenopiles</taxon>
        <taxon>Oomycota</taxon>
        <taxon>Peronosporomycetes</taxon>
        <taxon>Peronosporales</taxon>
        <taxon>Peronosporaceae</taxon>
        <taxon>Phytophthora</taxon>
    </lineage>
</organism>